<dbReference type="EMBL" id="CM026432">
    <property type="protein sequence ID" value="KAG0557554.1"/>
    <property type="molecule type" value="Genomic_DNA"/>
</dbReference>
<feature type="compositionally biased region" description="Basic residues" evidence="1">
    <location>
        <begin position="228"/>
        <end position="238"/>
    </location>
</feature>
<name>A0A8T0GGW8_CERPU</name>
<evidence type="ECO:0000256" key="1">
    <source>
        <dbReference type="SAM" id="MobiDB-lite"/>
    </source>
</evidence>
<sequence>MKGTIHSMQLDLSDSNDSDLLLLSNSPSLSCKRYARMTAYGNHWRVEDDYARSFTNYDSGVACLEANEQSAGTGKDYVGVLTDIFLIDYGDMKTPVIIFSCVWKKRHDNFRNETYVRDQDGFLVVNFRFNTPKSVDPYVFPSQCSQVFFADDDLHPPGSNWKVVLRKEARSRRKVEEDDDVYIVTNVASAGVVPSSAFVNPPSEPDLVGAIILNDADNALALQSLDKPKKRTPSKSGKKSTGTGGEKRKKRRT</sequence>
<proteinExistence type="predicted"/>
<reference evidence="3 4" key="1">
    <citation type="submission" date="2020-06" db="EMBL/GenBank/DDBJ databases">
        <title>WGS assembly of Ceratodon purpureus strain R40.</title>
        <authorList>
            <person name="Carey S.B."/>
            <person name="Jenkins J."/>
            <person name="Shu S."/>
            <person name="Lovell J.T."/>
            <person name="Sreedasyam A."/>
            <person name="Maumus F."/>
            <person name="Tiley G.P."/>
            <person name="Fernandez-Pozo N."/>
            <person name="Barry K."/>
            <person name="Chen C."/>
            <person name="Wang M."/>
            <person name="Lipzen A."/>
            <person name="Daum C."/>
            <person name="Saski C.A."/>
            <person name="Payton A.C."/>
            <person name="Mcbreen J.C."/>
            <person name="Conrad R.E."/>
            <person name="Kollar L.M."/>
            <person name="Olsson S."/>
            <person name="Huttunen S."/>
            <person name="Landis J.B."/>
            <person name="Wickett N.J."/>
            <person name="Johnson M.G."/>
            <person name="Rensing S.A."/>
            <person name="Grimwood J."/>
            <person name="Schmutz J."/>
            <person name="Mcdaniel S.F."/>
        </authorList>
    </citation>
    <scope>NUCLEOTIDE SEQUENCE [LARGE SCALE GENOMIC DNA]</scope>
    <source>
        <strain evidence="3 4">R40</strain>
    </source>
</reference>
<accession>A0A8T0GGW8</accession>
<feature type="region of interest" description="Disordered" evidence="1">
    <location>
        <begin position="222"/>
        <end position="253"/>
    </location>
</feature>
<evidence type="ECO:0000313" key="4">
    <source>
        <dbReference type="Proteomes" id="UP000822688"/>
    </source>
</evidence>
<organism evidence="3 4">
    <name type="scientific">Ceratodon purpureus</name>
    <name type="common">Fire moss</name>
    <name type="synonym">Dicranum purpureum</name>
    <dbReference type="NCBI Taxonomy" id="3225"/>
    <lineage>
        <taxon>Eukaryota</taxon>
        <taxon>Viridiplantae</taxon>
        <taxon>Streptophyta</taxon>
        <taxon>Embryophyta</taxon>
        <taxon>Bryophyta</taxon>
        <taxon>Bryophytina</taxon>
        <taxon>Bryopsida</taxon>
        <taxon>Dicranidae</taxon>
        <taxon>Pseudoditrichales</taxon>
        <taxon>Ditrichaceae</taxon>
        <taxon>Ceratodon</taxon>
    </lineage>
</organism>
<dbReference type="Pfam" id="PF13952">
    <property type="entry name" value="DUF4216"/>
    <property type="match status" value="1"/>
</dbReference>
<gene>
    <name evidence="3" type="ORF">KC19_11G139700</name>
</gene>
<keyword evidence="4" id="KW-1185">Reference proteome</keyword>
<protein>
    <recommendedName>
        <fullName evidence="2">DUF4216 domain-containing protein</fullName>
    </recommendedName>
</protein>
<dbReference type="AlphaFoldDB" id="A0A8T0GGW8"/>
<feature type="domain" description="DUF4216" evidence="2">
    <location>
        <begin position="91"/>
        <end position="164"/>
    </location>
</feature>
<evidence type="ECO:0000313" key="3">
    <source>
        <dbReference type="EMBL" id="KAG0557554.1"/>
    </source>
</evidence>
<dbReference type="PANTHER" id="PTHR48258">
    <property type="entry name" value="DUF4218 DOMAIN-CONTAINING PROTEIN-RELATED"/>
    <property type="match status" value="1"/>
</dbReference>
<dbReference type="InterPro" id="IPR025312">
    <property type="entry name" value="DUF4216"/>
</dbReference>
<dbReference type="Proteomes" id="UP000822688">
    <property type="component" value="Chromosome 11"/>
</dbReference>
<comment type="caution">
    <text evidence="3">The sequence shown here is derived from an EMBL/GenBank/DDBJ whole genome shotgun (WGS) entry which is preliminary data.</text>
</comment>
<evidence type="ECO:0000259" key="2">
    <source>
        <dbReference type="Pfam" id="PF13952"/>
    </source>
</evidence>